<sequence>MPLPDKGTPWPPINPAIWSDLEDWSAWYSANPDRLAYRYLNRHRDGGRFGQPQNRPSQYRGGVVGTIARWFWGEPTPLGEKRASLHMPLARDIARTSSDLLFSEPPTLKAEAKDTQQRLEEVMDLGLKKTLIAGGEVSAALGSVYLRLVWDDQISDRPWISAVHADGAAPEFAYDRLRAVTFWTVLAVDGQKVVRHLERHEEGWILHGVYEGTEDNLGKPIDLGAFAATRNLVPARQLDIGKRLTVSHVPNTVIAPDWRDIPGGACLGTSDYQGAETFLSSIDETYTSWMRDIRLAKSRILVPSGYLTSNGPGLGAAWEDREVMVEMNIPPTSDHQITLNQFAIRHEEHRATIEELVGKVIRNAGYSGNTFGDDSAGSAVTATEIKARTARSMSTRARKAELFEVGIADIVEAQLALEASGLFPGVRGVEVERPEVRFQDSVQDDIKTLAETAELLRRAEAASTETLVALVHPDWDEQDQKAEADRILAQSGRATEDPTAFGADRPDFGDQSGDGAGGQ</sequence>
<dbReference type="RefSeq" id="WP_330815439.1">
    <property type="nucleotide sequence ID" value="NZ_JAZBJO010000045.1"/>
</dbReference>
<organism evidence="2 3">
    <name type="scientific">Streptomyces asiaticus subsp. ignotus</name>
    <dbReference type="NCBI Taxonomy" id="3098222"/>
    <lineage>
        <taxon>Bacteria</taxon>
        <taxon>Bacillati</taxon>
        <taxon>Actinomycetota</taxon>
        <taxon>Actinomycetes</taxon>
        <taxon>Kitasatosporales</taxon>
        <taxon>Streptomycetaceae</taxon>
        <taxon>Streptomyces</taxon>
        <taxon>Streptomyces violaceusniger group</taxon>
    </lineage>
</organism>
<dbReference type="Pfam" id="PF05133">
    <property type="entry name" value="SPP1_portal"/>
    <property type="match status" value="1"/>
</dbReference>
<gene>
    <name evidence="2" type="ORF">V2J94_41420</name>
</gene>
<dbReference type="InterPro" id="IPR021145">
    <property type="entry name" value="Portal_protein_SPP1_Gp6-like"/>
</dbReference>
<dbReference type="Proteomes" id="UP001354709">
    <property type="component" value="Unassembled WGS sequence"/>
</dbReference>
<dbReference type="EMBL" id="JAZBJO010000045">
    <property type="protein sequence ID" value="MEE4598231.1"/>
    <property type="molecule type" value="Genomic_DNA"/>
</dbReference>
<reference evidence="2 3" key="1">
    <citation type="submission" date="2023-11" db="EMBL/GenBank/DDBJ databases">
        <title>30 novel species of actinomycetes from the DSMZ collection.</title>
        <authorList>
            <person name="Nouioui I."/>
        </authorList>
    </citation>
    <scope>NUCLEOTIDE SEQUENCE [LARGE SCALE GENOMIC DNA]</scope>
    <source>
        <strain evidence="2 3">DSM 41524</strain>
    </source>
</reference>
<evidence type="ECO:0000256" key="1">
    <source>
        <dbReference type="SAM" id="MobiDB-lite"/>
    </source>
</evidence>
<comment type="caution">
    <text evidence="2">The sequence shown here is derived from an EMBL/GenBank/DDBJ whole genome shotgun (WGS) entry which is preliminary data.</text>
</comment>
<name>A0ABU7QC76_9ACTN</name>
<proteinExistence type="predicted"/>
<feature type="region of interest" description="Disordered" evidence="1">
    <location>
        <begin position="479"/>
        <end position="519"/>
    </location>
</feature>
<protein>
    <submittedName>
        <fullName evidence="2">Phage portal protein</fullName>
    </submittedName>
</protein>
<evidence type="ECO:0000313" key="3">
    <source>
        <dbReference type="Proteomes" id="UP001354709"/>
    </source>
</evidence>
<accession>A0ABU7QC76</accession>
<evidence type="ECO:0000313" key="2">
    <source>
        <dbReference type="EMBL" id="MEE4598231.1"/>
    </source>
</evidence>
<keyword evidence="3" id="KW-1185">Reference proteome</keyword>